<evidence type="ECO:0000313" key="22">
    <source>
        <dbReference type="Proteomes" id="UP000006591"/>
    </source>
</evidence>
<dbReference type="PANTHER" id="PTHR27005:SF10">
    <property type="entry name" value="OS08G0501500 PROTEIN"/>
    <property type="match status" value="1"/>
</dbReference>
<evidence type="ECO:0000256" key="10">
    <source>
        <dbReference type="ARBA" id="ARBA00022840"/>
    </source>
</evidence>
<keyword evidence="12" id="KW-0472">Membrane</keyword>
<dbReference type="FunFam" id="1.10.510.10:FF:000084">
    <property type="entry name" value="Wall-associated receptor kinase 2"/>
    <property type="match status" value="1"/>
</dbReference>
<evidence type="ECO:0000256" key="13">
    <source>
        <dbReference type="ARBA" id="ARBA00023157"/>
    </source>
</evidence>
<evidence type="ECO:0000256" key="4">
    <source>
        <dbReference type="ARBA" id="ARBA00022679"/>
    </source>
</evidence>
<dbReference type="PROSITE" id="PS00107">
    <property type="entry name" value="PROTEIN_KINASE_ATP"/>
    <property type="match status" value="1"/>
</dbReference>
<dbReference type="CDD" id="cd00054">
    <property type="entry name" value="EGF_CA"/>
    <property type="match status" value="2"/>
</dbReference>
<keyword evidence="11" id="KW-1133">Transmembrane helix</keyword>
<feature type="chain" id="PRO_5002364039" description="Protein kinase domain-containing protein" evidence="18">
    <location>
        <begin position="20"/>
        <end position="821"/>
    </location>
</feature>
<dbReference type="HOGENOM" id="CLU_000288_43_5_1"/>
<dbReference type="FunFam" id="2.10.25.10:FF:000355">
    <property type="entry name" value="Wall-associated receptor kinase 3"/>
    <property type="match status" value="1"/>
</dbReference>
<dbReference type="EnsemblPlants" id="ONIVA12G11990.1">
    <property type="protein sequence ID" value="ONIVA12G11990.1"/>
    <property type="gene ID" value="ONIVA12G11990"/>
</dbReference>
<proteinExistence type="predicted"/>
<keyword evidence="13 15" id="KW-1015">Disulfide bond</keyword>
<dbReference type="OMA" id="DECMHPE"/>
<dbReference type="Proteomes" id="UP000006591">
    <property type="component" value="Chromosome 12"/>
</dbReference>
<keyword evidence="8 16" id="KW-0547">Nucleotide-binding</keyword>
<dbReference type="InterPro" id="IPR001245">
    <property type="entry name" value="Ser-Thr/Tyr_kinase_cat_dom"/>
</dbReference>
<evidence type="ECO:0000256" key="18">
    <source>
        <dbReference type="SAM" id="SignalP"/>
    </source>
</evidence>
<feature type="signal peptide" evidence="18">
    <location>
        <begin position="1"/>
        <end position="19"/>
    </location>
</feature>
<dbReference type="InterPro" id="IPR018097">
    <property type="entry name" value="EGF_Ca-bd_CS"/>
</dbReference>
<dbReference type="Pfam" id="PF07645">
    <property type="entry name" value="EGF_CA"/>
    <property type="match status" value="2"/>
</dbReference>
<dbReference type="SMART" id="SM00181">
    <property type="entry name" value="EGF"/>
    <property type="match status" value="3"/>
</dbReference>
<keyword evidence="22" id="KW-1185">Reference proteome</keyword>
<dbReference type="InterPro" id="IPR025287">
    <property type="entry name" value="WAK_GUB"/>
</dbReference>
<keyword evidence="3 15" id="KW-0245">EGF-like domain</keyword>
<reference evidence="21" key="2">
    <citation type="submission" date="2018-04" db="EMBL/GenBank/DDBJ databases">
        <title>OnivRS2 (Oryza nivara Reference Sequence Version 2).</title>
        <authorList>
            <person name="Zhang J."/>
            <person name="Kudrna D."/>
            <person name="Lee S."/>
            <person name="Talag J."/>
            <person name="Rajasekar S."/>
            <person name="Welchert J."/>
            <person name="Hsing Y.-I."/>
            <person name="Wing R.A."/>
        </authorList>
    </citation>
    <scope>NUCLEOTIDE SEQUENCE [LARGE SCALE GENOMIC DNA]</scope>
    <source>
        <strain evidence="21">SL10</strain>
    </source>
</reference>
<sequence>MRGLQAAVLFTAVAAPTNCTTRCGDISFEYPFGVEPGCYHPGFNLTCSSNDTRLFMGDGTVQVLDISIPNSTVRVNATAMAFDPADDVQRGVINATTTWRAAAAADDDGGPFVVSRRNTIALMGCNARVDLRGGDRRHSDNLVSSCTAVCPPVGGGDDAAAHDDGDSGDGHTIAIIDAWNGKCSGVGCCQANIMLGYPSYTIQIKQLQEKNLHSFDFQYIAYITDETLNFTEEIAGRIATPAALPATLDFVIRSNSSCSTPANSTAGGECRSEHSFCEDYKGGGNTLLGYSCVCSEGYRGNPYVADIDECHSPGYCYGDCKNTEGGYLCQCPLGLTGNASIPNGCKDIDECMHPESYSCYGQCVNTFGSFQCHCHSGTEGDPTIRGGCIKIKHSVSGLTIGLGVSGGIIRKIKLHKVKRMKEIFFKQNHGLLLQQLMSQNANIGERMILTLRELEKATDNFDKTREVGGGGHGIVYKGILDLHFVAIKKSRIVVQREIDDFINEVAILSQVNHRNVVKLLGCCLETEVLLLVYEFISNGSLDDHLHVDGPISLSWVDRIRIALEVSRALVYLHSAATTPIFHRDIKASNVLLDDNLTAKISDFGASRYILIDQTGVTTVVQGTIGYLDPMYYYTGRLTDKSDVFSFGVLLIELLTRKKPIYRTDRGDSLVPHFASLLEEGKLVEIIDPQVKEEENGEVEEVATLAAMCTELNGQDRPTMREVEIRLENLRAKTKLAPYNKEPSRYEVSRLAGHCISARGDIEEVLISRQYSMEDEMLSLESEDIDDAGYEVAIYGKTVKGKQGSATMDHAGRGLAPMDQIR</sequence>
<keyword evidence="5" id="KW-0812">Transmembrane</keyword>
<dbReference type="SMART" id="SM00179">
    <property type="entry name" value="EGF_CA"/>
    <property type="match status" value="2"/>
</dbReference>
<feature type="region of interest" description="Disordered" evidence="17">
    <location>
        <begin position="802"/>
        <end position="821"/>
    </location>
</feature>
<keyword evidence="2" id="KW-0723">Serine/threonine-protein kinase</keyword>
<dbReference type="Gene3D" id="1.10.510.10">
    <property type="entry name" value="Transferase(Phosphotransferase) domain 1"/>
    <property type="match status" value="1"/>
</dbReference>
<dbReference type="PANTHER" id="PTHR27005">
    <property type="entry name" value="WALL-ASSOCIATED RECEPTOR KINASE-LIKE 21"/>
    <property type="match status" value="1"/>
</dbReference>
<evidence type="ECO:0000256" key="11">
    <source>
        <dbReference type="ARBA" id="ARBA00022989"/>
    </source>
</evidence>
<keyword evidence="10 16" id="KW-0067">ATP-binding</keyword>
<dbReference type="PROSITE" id="PS00010">
    <property type="entry name" value="ASX_HYDROXYL"/>
    <property type="match status" value="1"/>
</dbReference>
<dbReference type="Gene3D" id="2.10.25.10">
    <property type="entry name" value="Laminin"/>
    <property type="match status" value="2"/>
</dbReference>
<dbReference type="InterPro" id="IPR045274">
    <property type="entry name" value="WAK-like"/>
</dbReference>
<dbReference type="Pfam" id="PF13947">
    <property type="entry name" value="GUB_WAK_bind"/>
    <property type="match status" value="1"/>
</dbReference>
<evidence type="ECO:0000313" key="21">
    <source>
        <dbReference type="EnsemblPlants" id="ONIVA12G11990.1"/>
    </source>
</evidence>
<feature type="binding site" evidence="16">
    <location>
        <position position="489"/>
    </location>
    <ligand>
        <name>ATP</name>
        <dbReference type="ChEBI" id="CHEBI:30616"/>
    </ligand>
</feature>
<dbReference type="Gramene" id="ONIVA12G11990.1">
    <property type="protein sequence ID" value="ONIVA12G11990.1"/>
    <property type="gene ID" value="ONIVA12G11990"/>
</dbReference>
<evidence type="ECO:0000256" key="17">
    <source>
        <dbReference type="SAM" id="MobiDB-lite"/>
    </source>
</evidence>
<comment type="subcellular location">
    <subcellularLocation>
        <location evidence="1">Membrane</location>
        <topology evidence="1">Single-pass type I membrane protein</topology>
    </subcellularLocation>
</comment>
<evidence type="ECO:0000256" key="6">
    <source>
        <dbReference type="ARBA" id="ARBA00022729"/>
    </source>
</evidence>
<dbReference type="PROSITE" id="PS50026">
    <property type="entry name" value="EGF_3"/>
    <property type="match status" value="1"/>
</dbReference>
<name>A0A0E0JA92_ORYNI</name>
<evidence type="ECO:0000256" key="12">
    <source>
        <dbReference type="ARBA" id="ARBA00023136"/>
    </source>
</evidence>
<dbReference type="GO" id="GO:0005509">
    <property type="term" value="F:calcium ion binding"/>
    <property type="evidence" value="ECO:0007669"/>
    <property type="project" value="InterPro"/>
</dbReference>
<keyword evidence="6 18" id="KW-0732">Signal</keyword>
<accession>A0A0E0JA92</accession>
<dbReference type="InterPro" id="IPR008271">
    <property type="entry name" value="Ser/Thr_kinase_AS"/>
</dbReference>
<feature type="domain" description="EGF-like" evidence="20">
    <location>
        <begin position="306"/>
        <end position="341"/>
    </location>
</feature>
<evidence type="ECO:0000256" key="3">
    <source>
        <dbReference type="ARBA" id="ARBA00022536"/>
    </source>
</evidence>
<evidence type="ECO:0000259" key="19">
    <source>
        <dbReference type="PROSITE" id="PS50011"/>
    </source>
</evidence>
<dbReference type="GO" id="GO:0005524">
    <property type="term" value="F:ATP binding"/>
    <property type="evidence" value="ECO:0007669"/>
    <property type="project" value="UniProtKB-UniRule"/>
</dbReference>
<evidence type="ECO:0000256" key="2">
    <source>
        <dbReference type="ARBA" id="ARBA00022527"/>
    </source>
</evidence>
<evidence type="ECO:0000256" key="9">
    <source>
        <dbReference type="ARBA" id="ARBA00022777"/>
    </source>
</evidence>
<feature type="disulfide bond" evidence="15">
    <location>
        <begin position="310"/>
        <end position="320"/>
    </location>
</feature>
<evidence type="ECO:0000256" key="5">
    <source>
        <dbReference type="ARBA" id="ARBA00022692"/>
    </source>
</evidence>
<dbReference type="GO" id="GO:0007166">
    <property type="term" value="P:cell surface receptor signaling pathway"/>
    <property type="evidence" value="ECO:0007669"/>
    <property type="project" value="InterPro"/>
</dbReference>
<evidence type="ECO:0000256" key="7">
    <source>
        <dbReference type="ARBA" id="ARBA00022737"/>
    </source>
</evidence>
<evidence type="ECO:0000256" key="16">
    <source>
        <dbReference type="PROSITE-ProRule" id="PRU10141"/>
    </source>
</evidence>
<dbReference type="InterPro" id="IPR001881">
    <property type="entry name" value="EGF-like_Ca-bd_dom"/>
</dbReference>
<dbReference type="InterPro" id="IPR011009">
    <property type="entry name" value="Kinase-like_dom_sf"/>
</dbReference>
<keyword evidence="7" id="KW-0677">Repeat</keyword>
<evidence type="ECO:0000256" key="14">
    <source>
        <dbReference type="ARBA" id="ARBA00023180"/>
    </source>
</evidence>
<dbReference type="Pfam" id="PF07714">
    <property type="entry name" value="PK_Tyr_Ser-Thr"/>
    <property type="match status" value="1"/>
</dbReference>
<evidence type="ECO:0000256" key="15">
    <source>
        <dbReference type="PROSITE-ProRule" id="PRU00076"/>
    </source>
</evidence>
<dbReference type="InterPro" id="IPR000152">
    <property type="entry name" value="EGF-type_Asp/Asn_hydroxyl_site"/>
</dbReference>
<dbReference type="FunFam" id="3.30.200.20:FF:000043">
    <property type="entry name" value="Wall-associated receptor kinase 2"/>
    <property type="match status" value="1"/>
</dbReference>
<protein>
    <recommendedName>
        <fullName evidence="23">Protein kinase domain-containing protein</fullName>
    </recommendedName>
</protein>
<organism evidence="21">
    <name type="scientific">Oryza nivara</name>
    <name type="common">Indian wild rice</name>
    <name type="synonym">Oryza sativa f. spontanea</name>
    <dbReference type="NCBI Taxonomy" id="4536"/>
    <lineage>
        <taxon>Eukaryota</taxon>
        <taxon>Viridiplantae</taxon>
        <taxon>Streptophyta</taxon>
        <taxon>Embryophyta</taxon>
        <taxon>Tracheophyta</taxon>
        <taxon>Spermatophyta</taxon>
        <taxon>Magnoliopsida</taxon>
        <taxon>Liliopsida</taxon>
        <taxon>Poales</taxon>
        <taxon>Poaceae</taxon>
        <taxon>BOP clade</taxon>
        <taxon>Oryzoideae</taxon>
        <taxon>Oryzeae</taxon>
        <taxon>Oryzinae</taxon>
        <taxon>Oryza</taxon>
    </lineage>
</organism>
<dbReference type="PROSITE" id="PS50011">
    <property type="entry name" value="PROTEIN_KINASE_DOM"/>
    <property type="match status" value="1"/>
</dbReference>
<dbReference type="STRING" id="4536.A0A0E0JA92"/>
<dbReference type="InterPro" id="IPR009030">
    <property type="entry name" value="Growth_fac_rcpt_cys_sf"/>
</dbReference>
<dbReference type="PROSITE" id="PS00108">
    <property type="entry name" value="PROTEIN_KINASE_ST"/>
    <property type="match status" value="1"/>
</dbReference>
<evidence type="ECO:0008006" key="23">
    <source>
        <dbReference type="Google" id="ProtNLM"/>
    </source>
</evidence>
<dbReference type="SUPFAM" id="SSF57184">
    <property type="entry name" value="Growth factor receptor domain"/>
    <property type="match status" value="1"/>
</dbReference>
<dbReference type="SMART" id="SM00220">
    <property type="entry name" value="S_TKc"/>
    <property type="match status" value="1"/>
</dbReference>
<keyword evidence="4" id="KW-0808">Transferase</keyword>
<keyword evidence="9" id="KW-0418">Kinase</keyword>
<dbReference type="InterPro" id="IPR000742">
    <property type="entry name" value="EGF"/>
</dbReference>
<dbReference type="PROSITE" id="PS01187">
    <property type="entry name" value="EGF_CA"/>
    <property type="match status" value="1"/>
</dbReference>
<evidence type="ECO:0000259" key="20">
    <source>
        <dbReference type="PROSITE" id="PS50026"/>
    </source>
</evidence>
<comment type="caution">
    <text evidence="15">Lacks conserved residue(s) required for the propagation of feature annotation.</text>
</comment>
<feature type="domain" description="Protein kinase" evidence="19">
    <location>
        <begin position="461"/>
        <end position="729"/>
    </location>
</feature>
<dbReference type="SUPFAM" id="SSF56112">
    <property type="entry name" value="Protein kinase-like (PK-like)"/>
    <property type="match status" value="1"/>
</dbReference>
<dbReference type="GO" id="GO:0004674">
    <property type="term" value="F:protein serine/threonine kinase activity"/>
    <property type="evidence" value="ECO:0007669"/>
    <property type="project" value="UniProtKB-KW"/>
</dbReference>
<keyword evidence="14" id="KW-0325">Glycoprotein</keyword>
<dbReference type="InterPro" id="IPR049883">
    <property type="entry name" value="NOTCH1_EGF-like"/>
</dbReference>
<evidence type="ECO:0000256" key="1">
    <source>
        <dbReference type="ARBA" id="ARBA00004479"/>
    </source>
</evidence>
<dbReference type="InterPro" id="IPR000719">
    <property type="entry name" value="Prot_kinase_dom"/>
</dbReference>
<dbReference type="GO" id="GO:0005886">
    <property type="term" value="C:plasma membrane"/>
    <property type="evidence" value="ECO:0007669"/>
    <property type="project" value="TreeGrafter"/>
</dbReference>
<dbReference type="AlphaFoldDB" id="A0A0E0JA92"/>
<evidence type="ECO:0000256" key="8">
    <source>
        <dbReference type="ARBA" id="ARBA00022741"/>
    </source>
</evidence>
<dbReference type="InterPro" id="IPR017441">
    <property type="entry name" value="Protein_kinase_ATP_BS"/>
</dbReference>
<dbReference type="Gene3D" id="3.30.200.20">
    <property type="entry name" value="Phosphorylase Kinase, domain 1"/>
    <property type="match status" value="1"/>
</dbReference>
<dbReference type="GO" id="GO:0030247">
    <property type="term" value="F:polysaccharide binding"/>
    <property type="evidence" value="ECO:0007669"/>
    <property type="project" value="InterPro"/>
</dbReference>
<reference evidence="21" key="1">
    <citation type="submission" date="2015-04" db="UniProtKB">
        <authorList>
            <consortium name="EnsemblPlants"/>
        </authorList>
    </citation>
    <scope>IDENTIFICATION</scope>
    <source>
        <strain evidence="21">SL10</strain>
    </source>
</reference>